<comment type="catalytic activity">
    <reaction evidence="18">
        <text>N-(9Z-octadecenoyl)-L-serine + H2O = L-serine + (9Z)-octadecenoate</text>
        <dbReference type="Rhea" id="RHEA:51352"/>
        <dbReference type="ChEBI" id="CHEBI:15377"/>
        <dbReference type="ChEBI" id="CHEBI:30823"/>
        <dbReference type="ChEBI" id="CHEBI:33384"/>
        <dbReference type="ChEBI" id="CHEBI:134031"/>
    </reaction>
    <physiologicalReaction direction="left-to-right" evidence="18">
        <dbReference type="Rhea" id="RHEA:51353"/>
    </physiologicalReaction>
</comment>
<dbReference type="PIRSF" id="PIRSF036696">
    <property type="entry name" value="ACY-1"/>
    <property type="match status" value="1"/>
</dbReference>
<dbReference type="EMBL" id="JARBDR010000918">
    <property type="protein sequence ID" value="KAJ8301966.1"/>
    <property type="molecule type" value="Genomic_DNA"/>
</dbReference>
<evidence type="ECO:0000313" key="28">
    <source>
        <dbReference type="Proteomes" id="UP001217089"/>
    </source>
</evidence>
<evidence type="ECO:0000256" key="19">
    <source>
        <dbReference type="ARBA" id="ARBA00048729"/>
    </source>
</evidence>
<evidence type="ECO:0000256" key="23">
    <source>
        <dbReference type="ARBA" id="ARBA00048879"/>
    </source>
</evidence>
<comment type="catalytic activity">
    <reaction evidence="9">
        <text>N-(4Z,7Z,10Z,13Z,16Z,19Z-docosahexaenoyl)-L-phenylalanine + H2O = (4Z,7Z,10Z,13Z,16Z,19Z)-docosahexaenoate + L-phenylalanine</text>
        <dbReference type="Rhea" id="RHEA:64132"/>
        <dbReference type="ChEBI" id="CHEBI:15377"/>
        <dbReference type="ChEBI" id="CHEBI:58095"/>
        <dbReference type="ChEBI" id="CHEBI:77016"/>
        <dbReference type="ChEBI" id="CHEBI:149701"/>
    </reaction>
    <physiologicalReaction direction="left-to-right" evidence="9">
        <dbReference type="Rhea" id="RHEA:64133"/>
    </physiologicalReaction>
</comment>
<protein>
    <recommendedName>
        <fullName evidence="26">Peptidase M20 dimerisation domain-containing protein</fullName>
    </recommendedName>
</protein>
<comment type="catalytic activity">
    <reaction evidence="19">
        <text>N-(9Z-octadecenoyl)-L-glutamine + H2O = L-glutamine + (9Z)-octadecenoate</text>
        <dbReference type="Rhea" id="RHEA:51356"/>
        <dbReference type="ChEBI" id="CHEBI:15377"/>
        <dbReference type="ChEBI" id="CHEBI:30823"/>
        <dbReference type="ChEBI" id="CHEBI:58359"/>
        <dbReference type="ChEBI" id="CHEBI:134033"/>
    </reaction>
    <physiologicalReaction direction="left-to-right" evidence="19">
        <dbReference type="Rhea" id="RHEA:51357"/>
    </physiologicalReaction>
</comment>
<evidence type="ECO:0000256" key="13">
    <source>
        <dbReference type="ARBA" id="ARBA00047879"/>
    </source>
</evidence>
<dbReference type="SUPFAM" id="SSF55031">
    <property type="entry name" value="Bacterial exopeptidase dimerisation domain"/>
    <property type="match status" value="1"/>
</dbReference>
<comment type="catalytic activity">
    <reaction evidence="13">
        <text>N-hexadecanoyl-L-phenylalanine + H2O = hexadecanoate + L-phenylalanine</text>
        <dbReference type="Rhea" id="RHEA:64124"/>
        <dbReference type="ChEBI" id="CHEBI:7896"/>
        <dbReference type="ChEBI" id="CHEBI:15377"/>
        <dbReference type="ChEBI" id="CHEBI:58095"/>
        <dbReference type="ChEBI" id="CHEBI:149699"/>
    </reaction>
    <physiologicalReaction direction="left-to-right" evidence="13">
        <dbReference type="Rhea" id="RHEA:64125"/>
    </physiologicalReaction>
</comment>
<evidence type="ECO:0000256" key="21">
    <source>
        <dbReference type="ARBA" id="ARBA00048827"/>
    </source>
</evidence>
<evidence type="ECO:0000256" key="18">
    <source>
        <dbReference type="ARBA" id="ARBA00048597"/>
    </source>
</evidence>
<comment type="function">
    <text evidence="7">Secreted enzyme that regulates the endogenous N-fatty acyl amino acid (NAAs) tissue and circulating levels by functioning as a bidirectional NAA synthase/hydrolase. It condenses free fatty acids and free amino acids to generate NAAs and bidirectionally catalyzes the reverse hydrolysis reaction. Some of these NAAs stimulate oxidative metabolism via mitochondrial uncoupling, increasing energy expenditure in a UPC1-independent manner. Thereby, this secreted protein may indirectly regulate whole body energy expenditure. PM20D1 circulates in tight association with both low- and high-density (LDL and HDL,respectively) lipoprotein particles.</text>
</comment>
<reference evidence="27 28" key="1">
    <citation type="submission" date="2022-12" db="EMBL/GenBank/DDBJ databases">
        <title>Chromosome-level genome of Tegillarca granosa.</title>
        <authorList>
            <person name="Kim J."/>
        </authorList>
    </citation>
    <scope>NUCLEOTIDE SEQUENCE [LARGE SCALE GENOMIC DNA]</scope>
    <source>
        <strain evidence="27">Teg-2019</strain>
        <tissue evidence="27">Adductor muscle</tissue>
    </source>
</reference>
<keyword evidence="4" id="KW-0479">Metal-binding</keyword>
<evidence type="ECO:0000256" key="20">
    <source>
        <dbReference type="ARBA" id="ARBA00048822"/>
    </source>
</evidence>
<dbReference type="PANTHER" id="PTHR45962:SF1">
    <property type="entry name" value="N-FATTY-ACYL-AMINO ACID SYNTHASE_HYDROLASE PM20D1"/>
    <property type="match status" value="1"/>
</dbReference>
<name>A0ABQ9EC23_TEGGR</name>
<gene>
    <name evidence="27" type="ORF">KUTeg_020953</name>
</gene>
<evidence type="ECO:0000259" key="26">
    <source>
        <dbReference type="Pfam" id="PF07687"/>
    </source>
</evidence>
<evidence type="ECO:0000256" key="12">
    <source>
        <dbReference type="ARBA" id="ARBA00047874"/>
    </source>
</evidence>
<keyword evidence="28" id="KW-1185">Reference proteome</keyword>
<sequence>MTFVHSCSSVCLLIFSVLFIIIAIRTWTFSVRVDKVRECRSVDSDFIQATDEVIERFQKALKFQTVSVEPHVYNTSELHQLKEFIKSAFPTIHGSPLVTFEEVANYSLLYTVQGSDGTLAPYFLAAHLDVVPVSPELWDAPPFGAEIRDGFIYARGTIDFKQGVMGILEALEYLLSRGIKPRRSFYIGFGHDEEVNNQVKVGTTEKGQVIIELKVKGEPGHSSMPKKESAISILAKAVVKFLSRKPSTNAITRTVTSVTLIQGGVKVNIIPPEATAYVNHRIHPSQSVQEIIDYDRQIINDERVQIRASYSMEPHPLSPYGDEDFGYQTIKNSIRQVWKEAVVAPGVMIGNTDSRHYIRFTTNIYRFSPTFMFPDDVKRFHGNNERMSVKNYEQVVNFYYHVMMNADQEKLPPFHQHSSEL</sequence>
<organism evidence="27 28">
    <name type="scientific">Tegillarca granosa</name>
    <name type="common">Malaysian cockle</name>
    <name type="synonym">Anadara granosa</name>
    <dbReference type="NCBI Taxonomy" id="220873"/>
    <lineage>
        <taxon>Eukaryota</taxon>
        <taxon>Metazoa</taxon>
        <taxon>Spiralia</taxon>
        <taxon>Lophotrochozoa</taxon>
        <taxon>Mollusca</taxon>
        <taxon>Bivalvia</taxon>
        <taxon>Autobranchia</taxon>
        <taxon>Pteriomorphia</taxon>
        <taxon>Arcoida</taxon>
        <taxon>Arcoidea</taxon>
        <taxon>Arcidae</taxon>
        <taxon>Tegillarca</taxon>
    </lineage>
</organism>
<comment type="catalytic activity">
    <reaction evidence="8">
        <text>(9Z)-octadecenoate + glycine = N-(9Z-octadecenoyl)glycine + H2O</text>
        <dbReference type="Rhea" id="RHEA:51316"/>
        <dbReference type="ChEBI" id="CHEBI:15377"/>
        <dbReference type="ChEBI" id="CHEBI:30823"/>
        <dbReference type="ChEBI" id="CHEBI:57305"/>
        <dbReference type="ChEBI" id="CHEBI:133992"/>
    </reaction>
    <physiologicalReaction direction="right-to-left" evidence="8">
        <dbReference type="Rhea" id="RHEA:51318"/>
    </physiologicalReaction>
</comment>
<evidence type="ECO:0000256" key="9">
    <source>
        <dbReference type="ARBA" id="ARBA00047567"/>
    </source>
</evidence>
<evidence type="ECO:0000256" key="17">
    <source>
        <dbReference type="ARBA" id="ARBA00048579"/>
    </source>
</evidence>
<accession>A0ABQ9EC23</accession>
<dbReference type="InterPro" id="IPR047177">
    <property type="entry name" value="Pept_M20A"/>
</dbReference>
<comment type="catalytic activity">
    <reaction evidence="10">
        <text>N-octadecanoyl-L-phenylalanine + H2O = octadecanoate + L-phenylalanine</text>
        <dbReference type="Rhea" id="RHEA:64128"/>
        <dbReference type="ChEBI" id="CHEBI:15377"/>
        <dbReference type="ChEBI" id="CHEBI:25629"/>
        <dbReference type="ChEBI" id="CHEBI:58095"/>
        <dbReference type="ChEBI" id="CHEBI:149700"/>
    </reaction>
    <physiologicalReaction direction="left-to-right" evidence="10">
        <dbReference type="Rhea" id="RHEA:64129"/>
    </physiologicalReaction>
</comment>
<comment type="catalytic activity">
    <reaction evidence="24">
        <text>N-(5Z,8Z,11Z,14Z-eicosatetraenoyl)-L-serine + H2O = (5Z,8Z,11Z,14Z)-eicosatetraenoate + L-serine</text>
        <dbReference type="Rhea" id="RHEA:64116"/>
        <dbReference type="ChEBI" id="CHEBI:15377"/>
        <dbReference type="ChEBI" id="CHEBI:32395"/>
        <dbReference type="ChEBI" id="CHEBI:33384"/>
        <dbReference type="ChEBI" id="CHEBI:149697"/>
    </reaction>
    <physiologicalReaction direction="left-to-right" evidence="24">
        <dbReference type="Rhea" id="RHEA:64117"/>
    </physiologicalReaction>
    <physiologicalReaction direction="right-to-left" evidence="24">
        <dbReference type="Rhea" id="RHEA:64118"/>
    </physiologicalReaction>
</comment>
<evidence type="ECO:0000256" key="6">
    <source>
        <dbReference type="ARBA" id="ARBA00022833"/>
    </source>
</evidence>
<dbReference type="Gene3D" id="3.40.630.10">
    <property type="entry name" value="Zn peptidases"/>
    <property type="match status" value="1"/>
</dbReference>
<evidence type="ECO:0000256" key="3">
    <source>
        <dbReference type="ARBA" id="ARBA00022670"/>
    </source>
</evidence>
<evidence type="ECO:0000256" key="22">
    <source>
        <dbReference type="ARBA" id="ARBA00048840"/>
    </source>
</evidence>
<evidence type="ECO:0000313" key="27">
    <source>
        <dbReference type="EMBL" id="KAJ8301966.1"/>
    </source>
</evidence>
<evidence type="ECO:0000256" key="7">
    <source>
        <dbReference type="ARBA" id="ARBA00046147"/>
    </source>
</evidence>
<evidence type="ECO:0000256" key="15">
    <source>
        <dbReference type="ARBA" id="ARBA00048380"/>
    </source>
</evidence>
<dbReference type="Proteomes" id="UP001217089">
    <property type="component" value="Unassembled WGS sequence"/>
</dbReference>
<feature type="domain" description="Peptidase M20 dimerisation" evidence="26">
    <location>
        <begin position="204"/>
        <end position="302"/>
    </location>
</feature>
<comment type="catalytic activity">
    <reaction evidence="23">
        <text>L-phenylalanine + (9Z)-octadecenoate = N-(9Z-octadecenoyl)-L-phenylalanine + H2O</text>
        <dbReference type="Rhea" id="RHEA:51300"/>
        <dbReference type="ChEBI" id="CHEBI:15377"/>
        <dbReference type="ChEBI" id="CHEBI:30823"/>
        <dbReference type="ChEBI" id="CHEBI:58095"/>
        <dbReference type="ChEBI" id="CHEBI:134020"/>
    </reaction>
    <physiologicalReaction direction="left-to-right" evidence="23">
        <dbReference type="Rhea" id="RHEA:51301"/>
    </physiologicalReaction>
    <physiologicalReaction direction="right-to-left" evidence="23">
        <dbReference type="Rhea" id="RHEA:51302"/>
    </physiologicalReaction>
</comment>
<evidence type="ECO:0000256" key="4">
    <source>
        <dbReference type="ARBA" id="ARBA00022723"/>
    </source>
</evidence>
<dbReference type="SUPFAM" id="SSF53187">
    <property type="entry name" value="Zn-dependent exopeptidases"/>
    <property type="match status" value="1"/>
</dbReference>
<dbReference type="Pfam" id="PF01546">
    <property type="entry name" value="Peptidase_M20"/>
    <property type="match status" value="1"/>
</dbReference>
<dbReference type="PANTHER" id="PTHR45962">
    <property type="entry name" value="N-FATTY-ACYL-AMINO ACID SYNTHASE/HYDROLASE PM20D1"/>
    <property type="match status" value="1"/>
</dbReference>
<comment type="catalytic activity">
    <reaction evidence="25">
        <text>N-(9Z-octadecenoyl)-L-lysine + H2O = L-lysine + (9Z)-octadecenoate</text>
        <dbReference type="Rhea" id="RHEA:64192"/>
        <dbReference type="ChEBI" id="CHEBI:15377"/>
        <dbReference type="ChEBI" id="CHEBI:30823"/>
        <dbReference type="ChEBI" id="CHEBI:32551"/>
        <dbReference type="ChEBI" id="CHEBI:149731"/>
    </reaction>
    <physiologicalReaction direction="left-to-right" evidence="25">
        <dbReference type="Rhea" id="RHEA:64193"/>
    </physiologicalReaction>
</comment>
<comment type="catalytic activity">
    <reaction evidence="11">
        <text>N-(9Z-octadecenoyl)-L-tyrosine + H2O = L-tyrosine + (9Z)-octadecenoate</text>
        <dbReference type="Rhea" id="RHEA:64184"/>
        <dbReference type="ChEBI" id="CHEBI:15377"/>
        <dbReference type="ChEBI" id="CHEBI:30823"/>
        <dbReference type="ChEBI" id="CHEBI:58315"/>
        <dbReference type="ChEBI" id="CHEBI:149734"/>
    </reaction>
    <physiologicalReaction direction="left-to-right" evidence="11">
        <dbReference type="Rhea" id="RHEA:64185"/>
    </physiologicalReaction>
</comment>
<comment type="catalytic activity">
    <reaction evidence="21">
        <text>N-(9Z-octadecenoyl)-L-leucine + H2O = L-leucine + (9Z)-octadecenoate</text>
        <dbReference type="Rhea" id="RHEA:51360"/>
        <dbReference type="ChEBI" id="CHEBI:15377"/>
        <dbReference type="ChEBI" id="CHEBI:30823"/>
        <dbReference type="ChEBI" id="CHEBI:57427"/>
        <dbReference type="ChEBI" id="CHEBI:134035"/>
    </reaction>
    <physiologicalReaction direction="left-to-right" evidence="21">
        <dbReference type="Rhea" id="RHEA:51361"/>
    </physiologicalReaction>
    <physiologicalReaction direction="right-to-left" evidence="21">
        <dbReference type="Rhea" id="RHEA:51362"/>
    </physiologicalReaction>
</comment>
<comment type="catalytic activity">
    <reaction evidence="20">
        <text>N-(9Z-octadecenoyl)-L-tryptophan + H2O = L-tryptophan + (9Z)-octadecenoate</text>
        <dbReference type="Rhea" id="RHEA:64176"/>
        <dbReference type="ChEBI" id="CHEBI:15377"/>
        <dbReference type="ChEBI" id="CHEBI:30823"/>
        <dbReference type="ChEBI" id="CHEBI:57912"/>
        <dbReference type="ChEBI" id="CHEBI:149733"/>
    </reaction>
    <physiologicalReaction direction="left-to-right" evidence="20">
        <dbReference type="Rhea" id="RHEA:64177"/>
    </physiologicalReaction>
</comment>
<dbReference type="Pfam" id="PF07687">
    <property type="entry name" value="M20_dimer"/>
    <property type="match status" value="1"/>
</dbReference>
<comment type="pathway">
    <text evidence="1">Lipid metabolism; fatty acid metabolism.</text>
</comment>
<evidence type="ECO:0000256" key="16">
    <source>
        <dbReference type="ARBA" id="ARBA00048402"/>
    </source>
</evidence>
<comment type="similarity">
    <text evidence="2">Belongs to the peptidase M20A family.</text>
</comment>
<dbReference type="InterPro" id="IPR002933">
    <property type="entry name" value="Peptidase_M20"/>
</dbReference>
<evidence type="ECO:0000256" key="8">
    <source>
        <dbReference type="ARBA" id="ARBA00047450"/>
    </source>
</evidence>
<comment type="caution">
    <text evidence="27">The sequence shown here is derived from an EMBL/GenBank/DDBJ whole genome shotgun (WGS) entry which is preliminary data.</text>
</comment>
<evidence type="ECO:0000256" key="25">
    <source>
        <dbReference type="ARBA" id="ARBA00049457"/>
    </source>
</evidence>
<dbReference type="Gene3D" id="1.10.150.900">
    <property type="match status" value="1"/>
</dbReference>
<comment type="catalytic activity">
    <reaction evidence="22">
        <text>an N-acyl-aromatic L-alpha-amino acid + H2O = an aromatic L-alpha-amino acid + a carboxylate</text>
        <dbReference type="Rhea" id="RHEA:54184"/>
        <dbReference type="ChEBI" id="CHEBI:15377"/>
        <dbReference type="ChEBI" id="CHEBI:29067"/>
        <dbReference type="ChEBI" id="CHEBI:84824"/>
        <dbReference type="ChEBI" id="CHEBI:138093"/>
        <dbReference type="EC" id="3.5.1.114"/>
    </reaction>
    <physiologicalReaction direction="left-to-right" evidence="22">
        <dbReference type="Rhea" id="RHEA:54185"/>
    </physiologicalReaction>
    <physiologicalReaction direction="right-to-left" evidence="22">
        <dbReference type="Rhea" id="RHEA:54186"/>
    </physiologicalReaction>
</comment>
<comment type="catalytic activity">
    <reaction evidence="17">
        <text>an N-acyl-L-amino acid + H2O = an L-alpha-amino acid + a carboxylate</text>
        <dbReference type="Rhea" id="RHEA:15565"/>
        <dbReference type="ChEBI" id="CHEBI:15377"/>
        <dbReference type="ChEBI" id="CHEBI:29067"/>
        <dbReference type="ChEBI" id="CHEBI:59869"/>
        <dbReference type="ChEBI" id="CHEBI:59874"/>
        <dbReference type="EC" id="3.5.1.14"/>
    </reaction>
    <physiologicalReaction direction="left-to-right" evidence="17">
        <dbReference type="Rhea" id="RHEA:15566"/>
    </physiologicalReaction>
    <physiologicalReaction direction="right-to-left" evidence="17">
        <dbReference type="Rhea" id="RHEA:15567"/>
    </physiologicalReaction>
</comment>
<comment type="catalytic activity">
    <reaction evidence="12">
        <text>(5Z,8Z,11Z,14Z)-eicosatetraenoate + L-phenylalanine = N-(5Z,8Z,11Z,14Z-eicosatetraenoyl)-L-phenylalanine + H2O</text>
        <dbReference type="Rhea" id="RHEA:51312"/>
        <dbReference type="ChEBI" id="CHEBI:15377"/>
        <dbReference type="ChEBI" id="CHEBI:32395"/>
        <dbReference type="ChEBI" id="CHEBI:58095"/>
        <dbReference type="ChEBI" id="CHEBI:134022"/>
    </reaction>
    <physiologicalReaction direction="left-to-right" evidence="12">
        <dbReference type="Rhea" id="RHEA:51313"/>
    </physiologicalReaction>
    <physiologicalReaction direction="right-to-left" evidence="12">
        <dbReference type="Rhea" id="RHEA:51314"/>
    </physiologicalReaction>
</comment>
<comment type="catalytic activity">
    <reaction evidence="16">
        <text>N-(5Z,8Z,11Z,14Z)-eicosatetraenoyl-glycine + H2O = (5Z,8Z,11Z,14Z)-eicosatetraenoate + glycine</text>
        <dbReference type="Rhea" id="RHEA:64108"/>
        <dbReference type="ChEBI" id="CHEBI:15377"/>
        <dbReference type="ChEBI" id="CHEBI:32395"/>
        <dbReference type="ChEBI" id="CHEBI:57305"/>
        <dbReference type="ChEBI" id="CHEBI:59002"/>
    </reaction>
    <physiologicalReaction direction="left-to-right" evidence="16">
        <dbReference type="Rhea" id="RHEA:64109"/>
    </physiologicalReaction>
    <physiologicalReaction direction="right-to-left" evidence="16">
        <dbReference type="Rhea" id="RHEA:64110"/>
    </physiologicalReaction>
</comment>
<keyword evidence="3" id="KW-0645">Protease</keyword>
<evidence type="ECO:0000256" key="24">
    <source>
        <dbReference type="ARBA" id="ARBA00049100"/>
    </source>
</evidence>
<dbReference type="InterPro" id="IPR011650">
    <property type="entry name" value="Peptidase_M20_dimer"/>
</dbReference>
<keyword evidence="5" id="KW-0378">Hydrolase</keyword>
<evidence type="ECO:0000256" key="11">
    <source>
        <dbReference type="ARBA" id="ARBA00047866"/>
    </source>
</evidence>
<evidence type="ECO:0000256" key="14">
    <source>
        <dbReference type="ARBA" id="ARBA00048145"/>
    </source>
</evidence>
<dbReference type="Gene3D" id="3.30.70.360">
    <property type="match status" value="1"/>
</dbReference>
<evidence type="ECO:0000256" key="2">
    <source>
        <dbReference type="ARBA" id="ARBA00006247"/>
    </source>
</evidence>
<proteinExistence type="inferred from homology"/>
<evidence type="ECO:0000256" key="1">
    <source>
        <dbReference type="ARBA" id="ARBA00004872"/>
    </source>
</evidence>
<evidence type="ECO:0000256" key="10">
    <source>
        <dbReference type="ARBA" id="ARBA00047723"/>
    </source>
</evidence>
<evidence type="ECO:0000256" key="5">
    <source>
        <dbReference type="ARBA" id="ARBA00022801"/>
    </source>
</evidence>
<comment type="catalytic activity">
    <reaction evidence="14">
        <text>N-(9Z-octadecenoyl)-L-methionine + H2O = (9Z)-octadecenoate + L-methionine</text>
        <dbReference type="Rhea" id="RHEA:64144"/>
        <dbReference type="ChEBI" id="CHEBI:15377"/>
        <dbReference type="ChEBI" id="CHEBI:30823"/>
        <dbReference type="ChEBI" id="CHEBI:57844"/>
        <dbReference type="ChEBI" id="CHEBI:149732"/>
    </reaction>
    <physiologicalReaction direction="left-to-right" evidence="14">
        <dbReference type="Rhea" id="RHEA:64145"/>
    </physiologicalReaction>
</comment>
<comment type="catalytic activity">
    <reaction evidence="15">
        <text>N-(9Z-octadecenoyl)-L-asparagine + H2O = L-asparagine + (9Z)-octadecenoate</text>
        <dbReference type="Rhea" id="RHEA:64136"/>
        <dbReference type="ChEBI" id="CHEBI:15377"/>
        <dbReference type="ChEBI" id="CHEBI:30823"/>
        <dbReference type="ChEBI" id="CHEBI:58048"/>
        <dbReference type="ChEBI" id="CHEBI:149730"/>
    </reaction>
    <physiologicalReaction direction="left-to-right" evidence="15">
        <dbReference type="Rhea" id="RHEA:64137"/>
    </physiologicalReaction>
</comment>
<keyword evidence="6" id="KW-0862">Zinc</keyword>
<dbReference type="InterPro" id="IPR036264">
    <property type="entry name" value="Bact_exopeptidase_dim_dom"/>
</dbReference>